<dbReference type="PANTHER" id="PTHR39087:SF2">
    <property type="entry name" value="UPF0104 MEMBRANE PROTEIN MJ1595"/>
    <property type="match status" value="1"/>
</dbReference>
<dbReference type="Proteomes" id="UP000317369">
    <property type="component" value="Chromosome"/>
</dbReference>
<feature type="transmembrane region" description="Helical" evidence="1">
    <location>
        <begin position="170"/>
        <end position="189"/>
    </location>
</feature>
<dbReference type="PANTHER" id="PTHR39087">
    <property type="entry name" value="UPF0104 MEMBRANE PROTEIN MJ1595"/>
    <property type="match status" value="1"/>
</dbReference>
<gene>
    <name evidence="2" type="primary">ybhN</name>
    <name evidence="2" type="ORF">KS4_10010</name>
</gene>
<keyword evidence="1" id="KW-1133">Transmembrane helix</keyword>
<protein>
    <submittedName>
        <fullName evidence="2">Inner membrane protein YbhN</fullName>
    </submittedName>
</protein>
<keyword evidence="1" id="KW-0812">Transmembrane</keyword>
<evidence type="ECO:0000313" key="2">
    <source>
        <dbReference type="EMBL" id="QDU32962.1"/>
    </source>
</evidence>
<evidence type="ECO:0000256" key="1">
    <source>
        <dbReference type="SAM" id="Phobius"/>
    </source>
</evidence>
<evidence type="ECO:0000313" key="3">
    <source>
        <dbReference type="Proteomes" id="UP000317369"/>
    </source>
</evidence>
<dbReference type="RefSeq" id="WP_145075320.1">
    <property type="nucleotide sequence ID" value="NZ_CP036425.1"/>
</dbReference>
<keyword evidence="3" id="KW-1185">Reference proteome</keyword>
<dbReference type="KEGG" id="pcor:KS4_10010"/>
<sequence length="326" mass="36278">MPLKIPHKISRFIGPAFGLCILITVVIILQRQIKHLTLQGIIDHITAVPTHKILLALLFNLFAYLVLCGYDLLGLRYIHKKIPIHKAAFASILSYIFSNNIGMSIVGASAMRLRFYPLWGLRTASIFRLVIFCSVTMWLGIFTISGLSFIINPIDLPPDIPIPTHLIRPLGFFLLTLVAAYMVLCHNYRYLIKLPGNIIFKLPKLRIALLQPLIGIVDYSLAALVLYTLLPHHTGIHFPIVLTIFLLAQISGMISHVPGGLGVFDAVAFLMLTQYYTSDIALGSIILFRAIYFLLPLLFGAVILLIYELLTFTSSSPPLSPPPAQP</sequence>
<feature type="transmembrane region" description="Helical" evidence="1">
    <location>
        <begin position="53"/>
        <end position="75"/>
    </location>
</feature>
<feature type="transmembrane region" description="Helical" evidence="1">
    <location>
        <begin position="126"/>
        <end position="150"/>
    </location>
</feature>
<accession>A0A517YRV8</accession>
<keyword evidence="1" id="KW-0472">Membrane</keyword>
<feature type="transmembrane region" description="Helical" evidence="1">
    <location>
        <begin position="209"/>
        <end position="229"/>
    </location>
</feature>
<proteinExistence type="predicted"/>
<dbReference type="OrthoDB" id="145485at2"/>
<feature type="transmembrane region" description="Helical" evidence="1">
    <location>
        <begin position="87"/>
        <end position="106"/>
    </location>
</feature>
<reference evidence="2 3" key="1">
    <citation type="submission" date="2019-02" db="EMBL/GenBank/DDBJ databases">
        <title>Deep-cultivation of Planctomycetes and their phenomic and genomic characterization uncovers novel biology.</title>
        <authorList>
            <person name="Wiegand S."/>
            <person name="Jogler M."/>
            <person name="Boedeker C."/>
            <person name="Pinto D."/>
            <person name="Vollmers J."/>
            <person name="Rivas-Marin E."/>
            <person name="Kohn T."/>
            <person name="Peeters S.H."/>
            <person name="Heuer A."/>
            <person name="Rast P."/>
            <person name="Oberbeckmann S."/>
            <person name="Bunk B."/>
            <person name="Jeske O."/>
            <person name="Meyerdierks A."/>
            <person name="Storesund J.E."/>
            <person name="Kallscheuer N."/>
            <person name="Luecker S."/>
            <person name="Lage O.M."/>
            <person name="Pohl T."/>
            <person name="Merkel B.J."/>
            <person name="Hornburger P."/>
            <person name="Mueller R.-W."/>
            <person name="Bruemmer F."/>
            <person name="Labrenz M."/>
            <person name="Spormann A.M."/>
            <person name="Op den Camp H."/>
            <person name="Overmann J."/>
            <person name="Amann R."/>
            <person name="Jetten M.S.M."/>
            <person name="Mascher T."/>
            <person name="Medema M.H."/>
            <person name="Devos D.P."/>
            <person name="Kaster A.-K."/>
            <person name="Ovreas L."/>
            <person name="Rohde M."/>
            <person name="Galperin M.Y."/>
            <person name="Jogler C."/>
        </authorList>
    </citation>
    <scope>NUCLEOTIDE SEQUENCE [LARGE SCALE GENOMIC DNA]</scope>
    <source>
        <strain evidence="2 3">KS4</strain>
    </source>
</reference>
<feature type="transmembrane region" description="Helical" evidence="1">
    <location>
        <begin position="12"/>
        <end position="33"/>
    </location>
</feature>
<dbReference type="EMBL" id="CP036425">
    <property type="protein sequence ID" value="QDU32962.1"/>
    <property type="molecule type" value="Genomic_DNA"/>
</dbReference>
<feature type="transmembrane region" description="Helical" evidence="1">
    <location>
        <begin position="290"/>
        <end position="310"/>
    </location>
</feature>
<feature type="transmembrane region" description="Helical" evidence="1">
    <location>
        <begin position="260"/>
        <end position="278"/>
    </location>
</feature>
<organism evidence="2 3">
    <name type="scientific">Poriferisphaera corsica</name>
    <dbReference type="NCBI Taxonomy" id="2528020"/>
    <lineage>
        <taxon>Bacteria</taxon>
        <taxon>Pseudomonadati</taxon>
        <taxon>Planctomycetota</taxon>
        <taxon>Phycisphaerae</taxon>
        <taxon>Phycisphaerales</taxon>
        <taxon>Phycisphaeraceae</taxon>
        <taxon>Poriferisphaera</taxon>
    </lineage>
</organism>
<dbReference type="AlphaFoldDB" id="A0A517YRV8"/>
<name>A0A517YRV8_9BACT</name>